<dbReference type="InterPro" id="IPR043502">
    <property type="entry name" value="DNA/RNA_pol_sf"/>
</dbReference>
<gene>
    <name evidence="1" type="ORF">MTR67_023044</name>
</gene>
<dbReference type="AlphaFoldDB" id="A0AAF0R148"/>
<dbReference type="PANTHER" id="PTHR46148">
    <property type="entry name" value="CHROMO DOMAIN-CONTAINING PROTEIN"/>
    <property type="match status" value="1"/>
</dbReference>
<organism evidence="1 2">
    <name type="scientific">Solanum verrucosum</name>
    <dbReference type="NCBI Taxonomy" id="315347"/>
    <lineage>
        <taxon>Eukaryota</taxon>
        <taxon>Viridiplantae</taxon>
        <taxon>Streptophyta</taxon>
        <taxon>Embryophyta</taxon>
        <taxon>Tracheophyta</taxon>
        <taxon>Spermatophyta</taxon>
        <taxon>Magnoliopsida</taxon>
        <taxon>eudicotyledons</taxon>
        <taxon>Gunneridae</taxon>
        <taxon>Pentapetalae</taxon>
        <taxon>asterids</taxon>
        <taxon>lamiids</taxon>
        <taxon>Solanales</taxon>
        <taxon>Solanaceae</taxon>
        <taxon>Solanoideae</taxon>
        <taxon>Solaneae</taxon>
        <taxon>Solanum</taxon>
    </lineage>
</organism>
<proteinExistence type="predicted"/>
<dbReference type="EMBL" id="CP133616">
    <property type="protein sequence ID" value="WMV29659.1"/>
    <property type="molecule type" value="Genomic_DNA"/>
</dbReference>
<evidence type="ECO:0000313" key="1">
    <source>
        <dbReference type="EMBL" id="WMV29659.1"/>
    </source>
</evidence>
<protein>
    <submittedName>
        <fullName evidence="1">Uncharacterized protein</fullName>
    </submittedName>
</protein>
<sequence length="156" mass="17585">MIASPLTGLTQKKVKFICSEACENYFQELKDRLTSAPVLTLLERSKGFVFYFDVLRVGLGRCRSPMGWLEVGEVALRGPQLVHEAYHLDFPNDLALVHHVLPISLLKKCFGDPTSIVSLNGLGVEENLSYEEVLVEILDKQVKKLRIKEVVFVKVL</sequence>
<reference evidence="1" key="1">
    <citation type="submission" date="2023-08" db="EMBL/GenBank/DDBJ databases">
        <title>A de novo genome assembly of Solanum verrucosum Schlechtendal, a Mexican diploid species geographically isolated from the other diploid A-genome species in potato relatives.</title>
        <authorList>
            <person name="Hosaka K."/>
        </authorList>
    </citation>
    <scope>NUCLEOTIDE SEQUENCE</scope>
    <source>
        <tissue evidence="1">Young leaves</tissue>
    </source>
</reference>
<keyword evidence="2" id="KW-1185">Reference proteome</keyword>
<dbReference type="Proteomes" id="UP001234989">
    <property type="component" value="Chromosome 5"/>
</dbReference>
<dbReference type="Gene3D" id="3.30.70.270">
    <property type="match status" value="1"/>
</dbReference>
<dbReference type="PANTHER" id="PTHR46148:SF56">
    <property type="entry name" value="RETROTRANSPOSON PROTEIN"/>
    <property type="match status" value="1"/>
</dbReference>
<dbReference type="InterPro" id="IPR043128">
    <property type="entry name" value="Rev_trsase/Diguanyl_cyclase"/>
</dbReference>
<name>A0AAF0R148_SOLVR</name>
<accession>A0AAF0R148</accession>
<dbReference type="SUPFAM" id="SSF56672">
    <property type="entry name" value="DNA/RNA polymerases"/>
    <property type="match status" value="1"/>
</dbReference>
<evidence type="ECO:0000313" key="2">
    <source>
        <dbReference type="Proteomes" id="UP001234989"/>
    </source>
</evidence>